<dbReference type="PANTHER" id="PTHR10755:SF0">
    <property type="entry name" value="OXYGEN-DEPENDENT COPROPORPHYRINOGEN-III OXIDASE, MITOCHONDRIAL"/>
    <property type="match status" value="1"/>
</dbReference>
<feature type="active site" description="Proton donor" evidence="1">
    <location>
        <position position="110"/>
    </location>
</feature>
<evidence type="ECO:0000256" key="1">
    <source>
        <dbReference type="HAMAP-Rule" id="MF_00333"/>
    </source>
</evidence>
<comment type="catalytic activity">
    <reaction evidence="1">
        <text>coproporphyrinogen III + O2 + 2 H(+) = protoporphyrinogen IX + 2 CO2 + 2 H2O</text>
        <dbReference type="Rhea" id="RHEA:18257"/>
        <dbReference type="ChEBI" id="CHEBI:15377"/>
        <dbReference type="ChEBI" id="CHEBI:15378"/>
        <dbReference type="ChEBI" id="CHEBI:15379"/>
        <dbReference type="ChEBI" id="CHEBI:16526"/>
        <dbReference type="ChEBI" id="CHEBI:57307"/>
        <dbReference type="ChEBI" id="CHEBI:57309"/>
        <dbReference type="EC" id="1.3.3.3"/>
    </reaction>
</comment>
<dbReference type="EC" id="1.3.3.3" evidence="1"/>
<accession>A0ABS6LYU3</accession>
<evidence type="ECO:0000313" key="2">
    <source>
        <dbReference type="EMBL" id="MBU9857261.1"/>
    </source>
</evidence>
<name>A0ABS6LYU3_9GAMM</name>
<protein>
    <recommendedName>
        <fullName evidence="1">Oxygen-dependent coproporphyrinogen-III oxidase</fullName>
        <shortName evidence="1">CPO</shortName>
        <shortName evidence="1">Coprogen oxidase</shortName>
        <shortName evidence="1">Coproporphyrinogenase</shortName>
        <ecNumber evidence="1">1.3.3.3</ecNumber>
    </recommendedName>
</protein>
<keyword evidence="1" id="KW-0963">Cytoplasm</keyword>
<dbReference type="PIRSF" id="PIRSF000166">
    <property type="entry name" value="Coproporphyri_ox"/>
    <property type="match status" value="1"/>
</dbReference>
<dbReference type="InterPro" id="IPR018375">
    <property type="entry name" value="Coprogen_oxidase_CS"/>
</dbReference>
<feature type="binding site" evidence="1">
    <location>
        <begin position="262"/>
        <end position="264"/>
    </location>
    <ligand>
        <name>substrate</name>
    </ligand>
</feature>
<feature type="binding site" evidence="1">
    <location>
        <position position="96"/>
    </location>
    <ligand>
        <name>substrate</name>
    </ligand>
</feature>
<dbReference type="PROSITE" id="PS01021">
    <property type="entry name" value="COPROGEN_OXIDASE"/>
    <property type="match status" value="1"/>
</dbReference>
<dbReference type="GO" id="GO:0004109">
    <property type="term" value="F:coproporphyrinogen oxidase activity"/>
    <property type="evidence" value="ECO:0007669"/>
    <property type="project" value="UniProtKB-EC"/>
</dbReference>
<sequence length="316" mass="35769">MSQSIPDIQQVKTFLLKLQDHICQQLAAADGKGQFAEDQWVREEGGGGQSRVMTHGAVFEQAGVNFSHVSGATLPASATAHRPELAGRSFQAMGVSLVIHPLNPYIPTSHANVRFFIAEKPGEAPVWWFGGGFDLTPYYGFEEDARHWHLTAQQLCQPFGEDVYPKYKKWCDDYFFIKHRNEARGIGGLFFDDLNSPDFDTCFSFMQAVGNGFTDAYLPIVEKRKAMPWGERERQFQLYRRGRYVEFNLVWDRGTLFGLQTGGRTESILMSMPPLVRWEYGYEPEDGSPEAALYSDFLPVRDWLAEKGPSVNGEQS</sequence>
<feature type="site" description="Important for dimerization" evidence="1">
    <location>
        <position position="179"/>
    </location>
</feature>
<comment type="subunit">
    <text evidence="1">Homodimer.</text>
</comment>
<comment type="cofactor">
    <cofactor evidence="1">
        <name>a divalent metal cation</name>
        <dbReference type="ChEBI" id="CHEBI:60240"/>
    </cofactor>
</comment>
<comment type="caution">
    <text evidence="2">The sequence shown here is derived from an EMBL/GenBank/DDBJ whole genome shotgun (WGS) entry which is preliminary data.</text>
</comment>
<keyword evidence="1" id="KW-0350">Heme biosynthesis</keyword>
<dbReference type="InterPro" id="IPR001260">
    <property type="entry name" value="Coprogen_oxidase_aer"/>
</dbReference>
<comment type="pathway">
    <text evidence="1">Porphyrin-containing compound metabolism; protoporphyrin-IX biosynthesis; protoporphyrinogen-IX from coproporphyrinogen-III (O2 route): step 1/1.</text>
</comment>
<dbReference type="NCBIfam" id="NF003727">
    <property type="entry name" value="PRK05330.1"/>
    <property type="match status" value="1"/>
</dbReference>
<dbReference type="Proteomes" id="UP000734343">
    <property type="component" value="Unassembled WGS sequence"/>
</dbReference>
<dbReference type="EMBL" id="JAFMOW010000066">
    <property type="protein sequence ID" value="MBU9857261.1"/>
    <property type="molecule type" value="Genomic_DNA"/>
</dbReference>
<proteinExistence type="inferred from homology"/>
<feature type="region of interest" description="Important for dimerization" evidence="1">
    <location>
        <begin position="244"/>
        <end position="279"/>
    </location>
</feature>
<keyword evidence="1 2" id="KW-0560">Oxidoreductase</keyword>
<feature type="binding site" evidence="1">
    <location>
        <position position="179"/>
    </location>
    <ligand>
        <name>a divalent metal cation</name>
        <dbReference type="ChEBI" id="CHEBI:60240"/>
    </ligand>
</feature>
<keyword evidence="1" id="KW-0479">Metal-binding</keyword>
<feature type="binding site" evidence="1">
    <location>
        <position position="110"/>
    </location>
    <ligand>
        <name>a divalent metal cation</name>
        <dbReference type="ChEBI" id="CHEBI:60240"/>
    </ligand>
</feature>
<keyword evidence="3" id="KW-1185">Reference proteome</keyword>
<feature type="binding site" evidence="1">
    <location>
        <position position="100"/>
    </location>
    <ligand>
        <name>a divalent metal cation</name>
        <dbReference type="ChEBI" id="CHEBI:60240"/>
    </ligand>
</feature>
<comment type="similarity">
    <text evidence="1">Belongs to the aerobic coproporphyrinogen-III oxidase family.</text>
</comment>
<gene>
    <name evidence="1 2" type="primary">hemF</name>
    <name evidence="2" type="ORF">J1778_18480</name>
</gene>
<feature type="binding site" evidence="1">
    <location>
        <position position="149"/>
    </location>
    <ligand>
        <name>a divalent metal cation</name>
        <dbReference type="ChEBI" id="CHEBI:60240"/>
    </ligand>
</feature>
<keyword evidence="1" id="KW-0627">Porphyrin biosynthesis</keyword>
<dbReference type="RefSeq" id="WP_217174404.1">
    <property type="nucleotide sequence ID" value="NZ_CP126169.1"/>
</dbReference>
<dbReference type="PANTHER" id="PTHR10755">
    <property type="entry name" value="COPROPORPHYRINOGEN III OXIDASE, MITOCHONDRIAL"/>
    <property type="match status" value="1"/>
</dbReference>
<reference evidence="2 3" key="1">
    <citation type="submission" date="2021-03" db="EMBL/GenBank/DDBJ databases">
        <title>Five novel Rahnella species.</title>
        <authorList>
            <person name="Brady C."/>
            <person name="Asselin J."/>
            <person name="Beer S."/>
            <person name="Bruberg M.B."/>
            <person name="Crampton B."/>
            <person name="Venter S."/>
            <person name="Arnold D."/>
            <person name="Denman S."/>
        </authorList>
    </citation>
    <scope>NUCLEOTIDE SEQUENCE [LARGE SCALE GENOMIC DNA]</scope>
    <source>
        <strain evidence="2 3">H11b</strain>
    </source>
</reference>
<feature type="binding site" evidence="1">
    <location>
        <begin position="112"/>
        <end position="114"/>
    </location>
    <ligand>
        <name>substrate</name>
    </ligand>
</feature>
<dbReference type="Pfam" id="PF01218">
    <property type="entry name" value="Coprogen_oxidas"/>
    <property type="match status" value="1"/>
</dbReference>
<organism evidence="2 3">
    <name type="scientific">Rahnella bonaserana</name>
    <dbReference type="NCBI Taxonomy" id="2816248"/>
    <lineage>
        <taxon>Bacteria</taxon>
        <taxon>Pseudomonadati</taxon>
        <taxon>Pseudomonadota</taxon>
        <taxon>Gammaproteobacteria</taxon>
        <taxon>Enterobacterales</taxon>
        <taxon>Yersiniaceae</taxon>
        <taxon>Rahnella</taxon>
    </lineage>
</organism>
<comment type="subcellular location">
    <subcellularLocation>
        <location evidence="1">Cytoplasm</location>
    </subcellularLocation>
</comment>
<comment type="function">
    <text evidence="1">Involved in the heme biosynthesis. Catalyzes the aerobic oxidative decarboxylation of propionate groups of rings A and B of coproporphyrinogen-III to yield the vinyl groups in protoporphyrinogen-IX.</text>
</comment>
<dbReference type="HAMAP" id="MF_00333">
    <property type="entry name" value="Coprogen_oxidas"/>
    <property type="match status" value="1"/>
</dbReference>
<evidence type="ECO:0000313" key="3">
    <source>
        <dbReference type="Proteomes" id="UP000734343"/>
    </source>
</evidence>